<proteinExistence type="predicted"/>
<organism evidence="2">
    <name type="scientific">marine metagenome</name>
    <dbReference type="NCBI Taxonomy" id="408172"/>
    <lineage>
        <taxon>unclassified sequences</taxon>
        <taxon>metagenomes</taxon>
        <taxon>ecological metagenomes</taxon>
    </lineage>
</organism>
<dbReference type="AlphaFoldDB" id="A0A382V7B0"/>
<dbReference type="EMBL" id="UINC01149730">
    <property type="protein sequence ID" value="SVD42372.1"/>
    <property type="molecule type" value="Genomic_DNA"/>
</dbReference>
<gene>
    <name evidence="2" type="ORF">METZ01_LOCUS395226</name>
</gene>
<name>A0A382V7B0_9ZZZZ</name>
<accession>A0A382V7B0</accession>
<evidence type="ECO:0000313" key="2">
    <source>
        <dbReference type="EMBL" id="SVD42372.1"/>
    </source>
</evidence>
<protein>
    <recommendedName>
        <fullName evidence="1">Carbohydrate-binding domain-containing protein</fullName>
    </recommendedName>
</protein>
<feature type="domain" description="Carbohydrate-binding" evidence="1">
    <location>
        <begin position="48"/>
        <end position="206"/>
    </location>
</feature>
<evidence type="ECO:0000259" key="1">
    <source>
        <dbReference type="Pfam" id="PF06452"/>
    </source>
</evidence>
<feature type="non-terminal residue" evidence="2">
    <location>
        <position position="210"/>
    </location>
</feature>
<dbReference type="GO" id="GO:0004553">
    <property type="term" value="F:hydrolase activity, hydrolyzing O-glycosyl compounds"/>
    <property type="evidence" value="ECO:0007669"/>
    <property type="project" value="InterPro"/>
</dbReference>
<dbReference type="InterPro" id="IPR010502">
    <property type="entry name" value="Carb-bd_dom_fam9"/>
</dbReference>
<dbReference type="GO" id="GO:0030246">
    <property type="term" value="F:carbohydrate binding"/>
    <property type="evidence" value="ECO:0007669"/>
    <property type="project" value="InterPro"/>
</dbReference>
<dbReference type="Gene3D" id="2.60.40.1190">
    <property type="match status" value="1"/>
</dbReference>
<dbReference type="Pfam" id="PF06452">
    <property type="entry name" value="CBM9_1"/>
    <property type="match status" value="1"/>
</dbReference>
<dbReference type="GO" id="GO:0016052">
    <property type="term" value="P:carbohydrate catabolic process"/>
    <property type="evidence" value="ECO:0007669"/>
    <property type="project" value="InterPro"/>
</dbReference>
<dbReference type="CDD" id="cd09618">
    <property type="entry name" value="CBM9_like_2"/>
    <property type="match status" value="1"/>
</dbReference>
<sequence>MKIRQGLITVILFISSIIAQSTYLEKFNPDSLRFKTSYATRCIDPPYIDGRLDDDSWVQATPVNEFFQIEPIELSAPSEQTIVRVVYDDNAIYIAFECKDSNPEKIRKPLTRRDNYMDGFASSSDFVGFAIDSRNDDYNGNWFGVNAAGVKIDVSVSGHEEYDPSWDAVWDAAVNINNSGYSVEFMIPFSVFQFENKENQVWGIEFDRHI</sequence>
<dbReference type="SUPFAM" id="SSF49344">
    <property type="entry name" value="CBD9-like"/>
    <property type="match status" value="1"/>
</dbReference>
<reference evidence="2" key="1">
    <citation type="submission" date="2018-05" db="EMBL/GenBank/DDBJ databases">
        <authorList>
            <person name="Lanie J.A."/>
            <person name="Ng W.-L."/>
            <person name="Kazmierczak K.M."/>
            <person name="Andrzejewski T.M."/>
            <person name="Davidsen T.M."/>
            <person name="Wayne K.J."/>
            <person name="Tettelin H."/>
            <person name="Glass J.I."/>
            <person name="Rusch D."/>
            <person name="Podicherti R."/>
            <person name="Tsui H.-C.T."/>
            <person name="Winkler M.E."/>
        </authorList>
    </citation>
    <scope>NUCLEOTIDE SEQUENCE</scope>
</reference>